<sequence length="292" mass="32750">MKYAYHHSMCPPEQYIPLTKAAEEIGFDTVTFPDSICYPKEASSKYPYNADGSREFLDGVPFIEPFLLMSHLAAITTKIRFSTSVHKTAVHEPALLAKMMSSLAVLSGNRFDYGAGISPWGEDFDVTNTPWEKRGKRLDEIIEIVNGLMSGDYFGYEGEIFQMPAIKLCPVPTERPRIFVGGHSKPALRRAARLGDGWIAAGGDAESIKVMVDQINEFRKEYGRDHLPFEFQAMTQDAYSPDGIKKLEEIGINEVLVAFRNVYDAEPDDKSVEEKIGMMKWFADEVIAKSAQ</sequence>
<dbReference type="GO" id="GO:0016705">
    <property type="term" value="F:oxidoreductase activity, acting on paired donors, with incorporation or reduction of molecular oxygen"/>
    <property type="evidence" value="ECO:0007669"/>
    <property type="project" value="InterPro"/>
</dbReference>
<dbReference type="RefSeq" id="WP_183411104.1">
    <property type="nucleotide sequence ID" value="NZ_JACHWY010000003.1"/>
</dbReference>
<evidence type="ECO:0000313" key="3">
    <source>
        <dbReference type="Proteomes" id="UP000537130"/>
    </source>
</evidence>
<dbReference type="InterPro" id="IPR051260">
    <property type="entry name" value="Diverse_substr_monoxygenases"/>
</dbReference>
<comment type="caution">
    <text evidence="2">The sequence shown here is derived from an EMBL/GenBank/DDBJ whole genome shotgun (WGS) entry which is preliminary data.</text>
</comment>
<feature type="domain" description="Luciferase-like" evidence="1">
    <location>
        <begin position="13"/>
        <end position="231"/>
    </location>
</feature>
<evidence type="ECO:0000259" key="1">
    <source>
        <dbReference type="Pfam" id="PF00296"/>
    </source>
</evidence>
<dbReference type="InterPro" id="IPR011251">
    <property type="entry name" value="Luciferase-like_dom"/>
</dbReference>
<protein>
    <submittedName>
        <fullName evidence="2">Alkanesulfonate monooxygenase SsuD/methylene tetrahydromethanopterin reductase-like flavin-dependent oxidoreductase (Luciferase family)</fullName>
    </submittedName>
</protein>
<dbReference type="Pfam" id="PF00296">
    <property type="entry name" value="Bac_luciferase"/>
    <property type="match status" value="1"/>
</dbReference>
<keyword evidence="3" id="KW-1185">Reference proteome</keyword>
<keyword evidence="2" id="KW-0503">Monooxygenase</keyword>
<accession>A0A7W4W7J6</accession>
<keyword evidence="2" id="KW-0560">Oxidoreductase</keyword>
<dbReference type="SUPFAM" id="SSF51679">
    <property type="entry name" value="Bacterial luciferase-like"/>
    <property type="match status" value="1"/>
</dbReference>
<dbReference type="InterPro" id="IPR036661">
    <property type="entry name" value="Luciferase-like_sf"/>
</dbReference>
<reference evidence="2 3" key="1">
    <citation type="submission" date="2020-08" db="EMBL/GenBank/DDBJ databases">
        <title>Genomic Encyclopedia of Type Strains, Phase III (KMG-III): the genomes of soil and plant-associated and newly described type strains.</title>
        <authorList>
            <person name="Whitman W."/>
        </authorList>
    </citation>
    <scope>NUCLEOTIDE SEQUENCE [LARGE SCALE GENOMIC DNA]</scope>
    <source>
        <strain evidence="2 3">CECT 8654</strain>
    </source>
</reference>
<gene>
    <name evidence="2" type="ORF">FHR99_002586</name>
</gene>
<dbReference type="EMBL" id="JACHWY010000003">
    <property type="protein sequence ID" value="MBB3048312.1"/>
    <property type="molecule type" value="Genomic_DNA"/>
</dbReference>
<evidence type="ECO:0000313" key="2">
    <source>
        <dbReference type="EMBL" id="MBB3048312.1"/>
    </source>
</evidence>
<dbReference type="AlphaFoldDB" id="A0A7W4W7J6"/>
<proteinExistence type="predicted"/>
<organism evidence="2 3">
    <name type="scientific">Litorivivens lipolytica</name>
    <dbReference type="NCBI Taxonomy" id="1524264"/>
    <lineage>
        <taxon>Bacteria</taxon>
        <taxon>Pseudomonadati</taxon>
        <taxon>Pseudomonadota</taxon>
        <taxon>Gammaproteobacteria</taxon>
        <taxon>Litorivivens</taxon>
    </lineage>
</organism>
<dbReference type="Proteomes" id="UP000537130">
    <property type="component" value="Unassembled WGS sequence"/>
</dbReference>
<dbReference type="GO" id="GO:0004497">
    <property type="term" value="F:monooxygenase activity"/>
    <property type="evidence" value="ECO:0007669"/>
    <property type="project" value="UniProtKB-KW"/>
</dbReference>
<name>A0A7W4W7J6_9GAMM</name>
<dbReference type="PANTHER" id="PTHR30011:SF32">
    <property type="entry name" value="CONSERVED PROTEIN"/>
    <property type="match status" value="1"/>
</dbReference>
<dbReference type="Gene3D" id="3.20.20.30">
    <property type="entry name" value="Luciferase-like domain"/>
    <property type="match status" value="1"/>
</dbReference>
<dbReference type="PANTHER" id="PTHR30011">
    <property type="entry name" value="ALKANESULFONATE MONOOXYGENASE-RELATED"/>
    <property type="match status" value="1"/>
</dbReference>